<dbReference type="AlphaFoldDB" id="A0AAT9FRC7"/>
<dbReference type="Gene3D" id="1.10.8.260">
    <property type="entry name" value="HI0933 insert domain-like"/>
    <property type="match status" value="1"/>
</dbReference>
<dbReference type="Gene3D" id="2.40.30.10">
    <property type="entry name" value="Translation factors"/>
    <property type="match status" value="1"/>
</dbReference>
<keyword evidence="3" id="KW-0274">FAD</keyword>
<dbReference type="NCBIfam" id="TIGR00275">
    <property type="entry name" value="aminoacetone oxidase family FAD-binding enzyme"/>
    <property type="match status" value="1"/>
</dbReference>
<dbReference type="Pfam" id="PF22780">
    <property type="entry name" value="HI0933_like_1st"/>
    <property type="match status" value="1"/>
</dbReference>
<dbReference type="InterPro" id="IPR055178">
    <property type="entry name" value="RsdA/BaiN/AoA(So)-like_dom"/>
</dbReference>
<evidence type="ECO:0000256" key="2">
    <source>
        <dbReference type="ARBA" id="ARBA00022630"/>
    </source>
</evidence>
<dbReference type="InterPro" id="IPR004792">
    <property type="entry name" value="BaiN-like"/>
</dbReference>
<dbReference type="EMBL" id="AP026866">
    <property type="protein sequence ID" value="BDS08447.1"/>
    <property type="molecule type" value="Genomic_DNA"/>
</dbReference>
<reference evidence="6" key="1">
    <citation type="submission" date="2024-07" db="EMBL/GenBank/DDBJ databases">
        <title>Complete genome sequence of Verrucomicrobiaceae bacterium NT6N.</title>
        <authorList>
            <person name="Huang C."/>
            <person name="Takami H."/>
            <person name="Hamasaki K."/>
        </authorList>
    </citation>
    <scope>NUCLEOTIDE SEQUENCE</scope>
    <source>
        <strain evidence="6">NT6N</strain>
    </source>
</reference>
<keyword evidence="2" id="KW-0285">Flavoprotein</keyword>
<dbReference type="KEGG" id="osu:NT6N_34870"/>
<dbReference type="InterPro" id="IPR057661">
    <property type="entry name" value="RsdA/BaiN/AoA(So)_Rossmann"/>
</dbReference>
<sequence length="369" mass="40835">MPSVGRKFLIAGKSGLNLTNGESWEKFIEKYSGNELPQEQWKNILSQFDNDALRDWALKLGIETFVASSGKVFPKPVDGTIRAAPLLRRWIEKLRALGVEFKTRHRWTGFDSNGQPTFDHSGEAVTAYHDATVLALGGASWPKTGSDGGWQSILIERGIKIVPMAPANCGWEVNWPEQVLHDAEGAPMKNLLLSAGAATRRGELVITRYGLEGGPIYRLGPAIRSQTNPHVIIDFKPDMSEQELNEKMGQVTRNFVREARRRWRLDPATCALLKHLPNRGPWKTSAQLAHEVKHCRIDLTRPRPIGEAISSAGGVAWAELDENLMLQKMPTVFVAGEMIDWEAPTGGYLLQACFATGTHVGHAVSRSSI</sequence>
<evidence type="ECO:0000313" key="6">
    <source>
        <dbReference type="EMBL" id="BDS08447.1"/>
    </source>
</evidence>
<dbReference type="NCBIfam" id="TIGR03862">
    <property type="entry name" value="flavo_PP4765"/>
    <property type="match status" value="1"/>
</dbReference>
<dbReference type="InterPro" id="IPR022460">
    <property type="entry name" value="Flavoprotein_PP4765"/>
</dbReference>
<evidence type="ECO:0008006" key="7">
    <source>
        <dbReference type="Google" id="ProtNLM"/>
    </source>
</evidence>
<protein>
    <recommendedName>
        <fullName evidence="7">Aminoacetone oxidase family FAD-binding enzyme</fullName>
    </recommendedName>
</protein>
<name>A0AAT9FRC7_9BACT</name>
<dbReference type="InterPro" id="IPR023166">
    <property type="entry name" value="BaiN-like_dom_sf"/>
</dbReference>
<evidence type="ECO:0000259" key="5">
    <source>
        <dbReference type="Pfam" id="PF22780"/>
    </source>
</evidence>
<dbReference type="SUPFAM" id="SSF51905">
    <property type="entry name" value="FAD/NAD(P)-binding domain"/>
    <property type="match status" value="1"/>
</dbReference>
<dbReference type="SUPFAM" id="SSF160996">
    <property type="entry name" value="HI0933 insert domain-like"/>
    <property type="match status" value="1"/>
</dbReference>
<evidence type="ECO:0000256" key="3">
    <source>
        <dbReference type="ARBA" id="ARBA00022827"/>
    </source>
</evidence>
<evidence type="ECO:0000256" key="1">
    <source>
        <dbReference type="ARBA" id="ARBA00001974"/>
    </source>
</evidence>
<proteinExistence type="predicted"/>
<dbReference type="Pfam" id="PF03486">
    <property type="entry name" value="HI0933_like"/>
    <property type="match status" value="1"/>
</dbReference>
<feature type="domain" description="RsdA/BaiN/AoA(So)-like insert" evidence="5">
    <location>
        <begin position="166"/>
        <end position="310"/>
    </location>
</feature>
<accession>A0AAT9FRC7</accession>
<dbReference type="Gene3D" id="3.50.50.60">
    <property type="entry name" value="FAD/NAD(P)-binding domain"/>
    <property type="match status" value="1"/>
</dbReference>
<comment type="cofactor">
    <cofactor evidence="1">
        <name>FAD</name>
        <dbReference type="ChEBI" id="CHEBI:57692"/>
    </cofactor>
</comment>
<dbReference type="PANTHER" id="PTHR42887:SF1">
    <property type="entry name" value="BLR3961 PROTEIN"/>
    <property type="match status" value="1"/>
</dbReference>
<dbReference type="PANTHER" id="PTHR42887">
    <property type="entry name" value="OS12G0638800 PROTEIN"/>
    <property type="match status" value="1"/>
</dbReference>
<evidence type="ECO:0000259" key="4">
    <source>
        <dbReference type="Pfam" id="PF03486"/>
    </source>
</evidence>
<organism evidence="6">
    <name type="scientific">Oceaniferula spumae</name>
    <dbReference type="NCBI Taxonomy" id="2979115"/>
    <lineage>
        <taxon>Bacteria</taxon>
        <taxon>Pseudomonadati</taxon>
        <taxon>Verrucomicrobiota</taxon>
        <taxon>Verrucomicrobiia</taxon>
        <taxon>Verrucomicrobiales</taxon>
        <taxon>Verrucomicrobiaceae</taxon>
        <taxon>Oceaniferula</taxon>
    </lineage>
</organism>
<gene>
    <name evidence="6" type="ORF">NT6N_34870</name>
</gene>
<dbReference type="InterPro" id="IPR036188">
    <property type="entry name" value="FAD/NAD-bd_sf"/>
</dbReference>
<feature type="domain" description="RsdA/BaiN/AoA(So)-like Rossmann fold-like" evidence="4">
    <location>
        <begin position="2"/>
        <end position="362"/>
    </location>
</feature>